<proteinExistence type="predicted"/>
<dbReference type="Gene3D" id="1.20.81.30">
    <property type="entry name" value="Type II secretion system (T2SS), domain F"/>
    <property type="match status" value="1"/>
</dbReference>
<evidence type="ECO:0000256" key="5">
    <source>
        <dbReference type="ARBA" id="ARBA00023136"/>
    </source>
</evidence>
<dbReference type="Proteomes" id="UP000287996">
    <property type="component" value="Unassembled WGS sequence"/>
</dbReference>
<dbReference type="RefSeq" id="WP_126841559.1">
    <property type="nucleotide sequence ID" value="NZ_PIQH01000004.1"/>
</dbReference>
<keyword evidence="3 6" id="KW-0812">Transmembrane</keyword>
<evidence type="ECO:0000256" key="2">
    <source>
        <dbReference type="ARBA" id="ARBA00022475"/>
    </source>
</evidence>
<evidence type="ECO:0000256" key="4">
    <source>
        <dbReference type="ARBA" id="ARBA00022989"/>
    </source>
</evidence>
<evidence type="ECO:0000256" key="1">
    <source>
        <dbReference type="ARBA" id="ARBA00004651"/>
    </source>
</evidence>
<accession>A0A432ZRL8</accession>
<organism evidence="8 9">
    <name type="scientific">Idiomarina tyrosinivorans</name>
    <dbReference type="NCBI Taxonomy" id="1445662"/>
    <lineage>
        <taxon>Bacteria</taxon>
        <taxon>Pseudomonadati</taxon>
        <taxon>Pseudomonadota</taxon>
        <taxon>Gammaproteobacteria</taxon>
        <taxon>Alteromonadales</taxon>
        <taxon>Idiomarinaceae</taxon>
        <taxon>Idiomarina</taxon>
    </lineage>
</organism>
<dbReference type="PANTHER" id="PTHR35007">
    <property type="entry name" value="INTEGRAL MEMBRANE PROTEIN-RELATED"/>
    <property type="match status" value="1"/>
</dbReference>
<keyword evidence="2" id="KW-1003">Cell membrane</keyword>
<feature type="transmembrane region" description="Helical" evidence="6">
    <location>
        <begin position="73"/>
        <end position="101"/>
    </location>
</feature>
<protein>
    <recommendedName>
        <fullName evidence="7">Type II secretion system protein GspF domain-containing protein</fullName>
    </recommendedName>
</protein>
<dbReference type="EMBL" id="PIQH01000004">
    <property type="protein sequence ID" value="RUO80502.1"/>
    <property type="molecule type" value="Genomic_DNA"/>
</dbReference>
<name>A0A432ZRL8_9GAMM</name>
<dbReference type="InterPro" id="IPR018076">
    <property type="entry name" value="T2SS_GspF_dom"/>
</dbReference>
<evidence type="ECO:0000259" key="7">
    <source>
        <dbReference type="Pfam" id="PF00482"/>
    </source>
</evidence>
<dbReference type="AlphaFoldDB" id="A0A432ZRL8"/>
<dbReference type="Pfam" id="PF00482">
    <property type="entry name" value="T2SSF"/>
    <property type="match status" value="1"/>
</dbReference>
<gene>
    <name evidence="8" type="ORF">CWI84_05445</name>
</gene>
<evidence type="ECO:0000313" key="8">
    <source>
        <dbReference type="EMBL" id="RUO80502.1"/>
    </source>
</evidence>
<dbReference type="GO" id="GO:0005886">
    <property type="term" value="C:plasma membrane"/>
    <property type="evidence" value="ECO:0007669"/>
    <property type="project" value="UniProtKB-SubCell"/>
</dbReference>
<reference evidence="8 9" key="1">
    <citation type="journal article" date="2011" name="Front. Microbiol.">
        <title>Genomic signatures of strain selection and enhancement in Bacillus atrophaeus var. globigii, a historical biowarfare simulant.</title>
        <authorList>
            <person name="Gibbons H.S."/>
            <person name="Broomall S.M."/>
            <person name="McNew L.A."/>
            <person name="Daligault H."/>
            <person name="Chapman C."/>
            <person name="Bruce D."/>
            <person name="Karavis M."/>
            <person name="Krepps M."/>
            <person name="McGregor P.A."/>
            <person name="Hong C."/>
            <person name="Park K.H."/>
            <person name="Akmal A."/>
            <person name="Feldman A."/>
            <person name="Lin J.S."/>
            <person name="Chang W.E."/>
            <person name="Higgs B.W."/>
            <person name="Demirev P."/>
            <person name="Lindquist J."/>
            <person name="Liem A."/>
            <person name="Fochler E."/>
            <person name="Read T.D."/>
            <person name="Tapia R."/>
            <person name="Johnson S."/>
            <person name="Bishop-Lilly K.A."/>
            <person name="Detter C."/>
            <person name="Han C."/>
            <person name="Sozhamannan S."/>
            <person name="Rosenzweig C.N."/>
            <person name="Skowronski E.W."/>
        </authorList>
    </citation>
    <scope>NUCLEOTIDE SEQUENCE [LARGE SCALE GENOMIC DNA]</scope>
    <source>
        <strain evidence="8 9">CC-PW-9</strain>
    </source>
</reference>
<dbReference type="InterPro" id="IPR042094">
    <property type="entry name" value="T2SS_GspF_sf"/>
</dbReference>
<comment type="caution">
    <text evidence="8">The sequence shown here is derived from an EMBL/GenBank/DDBJ whole genome shotgun (WGS) entry which is preliminary data.</text>
</comment>
<feature type="domain" description="Type II secretion system protein GspF" evidence="7">
    <location>
        <begin position="123"/>
        <end position="250"/>
    </location>
</feature>
<evidence type="ECO:0000256" key="3">
    <source>
        <dbReference type="ARBA" id="ARBA00022692"/>
    </source>
</evidence>
<keyword evidence="4 6" id="KW-1133">Transmembrane helix</keyword>
<dbReference type="PANTHER" id="PTHR35007:SF2">
    <property type="entry name" value="PILUS ASSEMBLE PROTEIN"/>
    <property type="match status" value="1"/>
</dbReference>
<sequence>MKALLLVAVWASCLLSVWLFIQLWRWLAIMSLLQRGADRLWWRLPATLRWYLCCFWNCAINSERARQLWLKHLLALLVLGLAQVYDLGLLAMFIGLSLLGFSARGHRRWQLSRRRIARELPDFCDLLTMMMAAGVPLIPALQRVSQACGGGTLAREVETISARLRQGYDLEEASQPMVTRYRLSILNEWQALLVRGHRQGGSLTQTLTYFSQQLRHQQLHDAEKKAQEAPVKLLFPLLSCFFPINFLIILGPIAIGFFL</sequence>
<comment type="subcellular location">
    <subcellularLocation>
        <location evidence="1">Cell membrane</location>
        <topology evidence="1">Multi-pass membrane protein</topology>
    </subcellularLocation>
</comment>
<feature type="transmembrane region" description="Helical" evidence="6">
    <location>
        <begin position="233"/>
        <end position="258"/>
    </location>
</feature>
<evidence type="ECO:0000313" key="9">
    <source>
        <dbReference type="Proteomes" id="UP000287996"/>
    </source>
</evidence>
<evidence type="ECO:0000256" key="6">
    <source>
        <dbReference type="SAM" id="Phobius"/>
    </source>
</evidence>
<dbReference type="OrthoDB" id="6236866at2"/>
<keyword evidence="5 6" id="KW-0472">Membrane</keyword>
<keyword evidence="9" id="KW-1185">Reference proteome</keyword>